<evidence type="ECO:0000313" key="2">
    <source>
        <dbReference type="Proteomes" id="UP000319557"/>
    </source>
</evidence>
<protein>
    <submittedName>
        <fullName evidence="1">Uncharacterized protein</fullName>
    </submittedName>
</protein>
<dbReference type="RefSeq" id="WP_145342934.1">
    <property type="nucleotide sequence ID" value="NZ_CP036261.1"/>
</dbReference>
<reference evidence="1 2" key="1">
    <citation type="submission" date="2019-02" db="EMBL/GenBank/DDBJ databases">
        <title>Deep-cultivation of Planctomycetes and their phenomic and genomic characterization uncovers novel biology.</title>
        <authorList>
            <person name="Wiegand S."/>
            <person name="Jogler M."/>
            <person name="Boedeker C."/>
            <person name="Pinto D."/>
            <person name="Vollmers J."/>
            <person name="Rivas-Marin E."/>
            <person name="Kohn T."/>
            <person name="Peeters S.H."/>
            <person name="Heuer A."/>
            <person name="Rast P."/>
            <person name="Oberbeckmann S."/>
            <person name="Bunk B."/>
            <person name="Jeske O."/>
            <person name="Meyerdierks A."/>
            <person name="Storesund J.E."/>
            <person name="Kallscheuer N."/>
            <person name="Luecker S."/>
            <person name="Lage O.M."/>
            <person name="Pohl T."/>
            <person name="Merkel B.J."/>
            <person name="Hornburger P."/>
            <person name="Mueller R.-W."/>
            <person name="Bruemmer F."/>
            <person name="Labrenz M."/>
            <person name="Spormann A.M."/>
            <person name="Op den Camp H."/>
            <person name="Overmann J."/>
            <person name="Amann R."/>
            <person name="Jetten M.S.M."/>
            <person name="Mascher T."/>
            <person name="Medema M.H."/>
            <person name="Devos D.P."/>
            <person name="Kaster A.-K."/>
            <person name="Ovreas L."/>
            <person name="Rohde M."/>
            <person name="Galperin M.Y."/>
            <person name="Jogler C."/>
        </authorList>
    </citation>
    <scope>NUCLEOTIDE SEQUENCE [LARGE SCALE GENOMIC DNA]</scope>
    <source>
        <strain evidence="1 2">EC9</strain>
    </source>
</reference>
<dbReference type="OrthoDB" id="286312at2"/>
<gene>
    <name evidence="1" type="ORF">EC9_10850</name>
</gene>
<sequence>MTPTHPPDRTIQLARQSTRWSQADSAGGYTMRYITAMRNYLIDLWGDGEAADKSLVLLLGHLASKGFGESEKGRLRDYLLRSARAAAAAQYRREPTEVVPPIDQMQVDDPTWLDNWRECLLARVWRAMERFEHANPGNFEYSALRVSTDHPDDTESMLAVRIGNQLNATVTPPQFRSTLAAARLRFAQSIADEVTDTLESPSTEDVNAELAAIGLQHLVEPFLGRAK</sequence>
<accession>A0A517LWB3</accession>
<proteinExistence type="predicted"/>
<name>A0A517LWB3_9BACT</name>
<dbReference type="EMBL" id="CP036261">
    <property type="protein sequence ID" value="QDS86910.1"/>
    <property type="molecule type" value="Genomic_DNA"/>
</dbReference>
<dbReference type="AlphaFoldDB" id="A0A517LWB3"/>
<evidence type="ECO:0000313" key="1">
    <source>
        <dbReference type="EMBL" id="QDS86910.1"/>
    </source>
</evidence>
<keyword evidence="2" id="KW-1185">Reference proteome</keyword>
<dbReference type="Proteomes" id="UP000319557">
    <property type="component" value="Chromosome"/>
</dbReference>
<organism evidence="1 2">
    <name type="scientific">Rosistilla ulvae</name>
    <dbReference type="NCBI Taxonomy" id="1930277"/>
    <lineage>
        <taxon>Bacteria</taxon>
        <taxon>Pseudomonadati</taxon>
        <taxon>Planctomycetota</taxon>
        <taxon>Planctomycetia</taxon>
        <taxon>Pirellulales</taxon>
        <taxon>Pirellulaceae</taxon>
        <taxon>Rosistilla</taxon>
    </lineage>
</organism>
<dbReference type="KEGG" id="ruv:EC9_10850"/>